<organism evidence="2 3">
    <name type="scientific">Halopelagius inordinatus</name>
    <dbReference type="NCBI Taxonomy" id="553467"/>
    <lineage>
        <taxon>Archaea</taxon>
        <taxon>Methanobacteriati</taxon>
        <taxon>Methanobacteriota</taxon>
        <taxon>Stenosarchaea group</taxon>
        <taxon>Halobacteria</taxon>
        <taxon>Halobacteriales</taxon>
        <taxon>Haloferacaceae</taxon>
    </lineage>
</organism>
<evidence type="ECO:0000313" key="2">
    <source>
        <dbReference type="EMBL" id="SFF96334.1"/>
    </source>
</evidence>
<evidence type="ECO:0000313" key="3">
    <source>
        <dbReference type="Proteomes" id="UP000198876"/>
    </source>
</evidence>
<name>A0A1I2MXN7_9EURY</name>
<reference evidence="3" key="1">
    <citation type="submission" date="2016-10" db="EMBL/GenBank/DDBJ databases">
        <authorList>
            <person name="Varghese N."/>
            <person name="Submissions S."/>
        </authorList>
    </citation>
    <scope>NUCLEOTIDE SEQUENCE [LARGE SCALE GENOMIC DNA]</scope>
    <source>
        <strain evidence="3">CGMCC 1.7739</strain>
    </source>
</reference>
<evidence type="ECO:0000256" key="1">
    <source>
        <dbReference type="SAM" id="MobiDB-lite"/>
    </source>
</evidence>
<feature type="compositionally biased region" description="Basic and acidic residues" evidence="1">
    <location>
        <begin position="8"/>
        <end position="24"/>
    </location>
</feature>
<dbReference type="EMBL" id="FOOQ01000001">
    <property type="protein sequence ID" value="SFF96334.1"/>
    <property type="molecule type" value="Genomic_DNA"/>
</dbReference>
<proteinExistence type="predicted"/>
<gene>
    <name evidence="2" type="ORF">SAMN04488063_0947</name>
</gene>
<keyword evidence="3" id="KW-1185">Reference proteome</keyword>
<accession>A0A1I2MXN7</accession>
<feature type="region of interest" description="Disordered" evidence="1">
    <location>
        <begin position="1"/>
        <end position="24"/>
    </location>
</feature>
<dbReference type="OrthoDB" id="289025at2157"/>
<feature type="region of interest" description="Disordered" evidence="1">
    <location>
        <begin position="158"/>
        <end position="189"/>
    </location>
</feature>
<dbReference type="AlphaFoldDB" id="A0A1I2MXN7"/>
<dbReference type="InterPro" id="IPR046783">
    <property type="entry name" value="HTH_63"/>
</dbReference>
<sequence length="189" mass="22042">MVTPNSKLRTDDGVTTRRRTGGEKRVELWHRSMRTGGRGEFDRVVAALEDLSAAGEIDEFAVESWDPSVDVSGRVPRDPTTRRTFEQYGLLRAFDSRRTLDSLPETPTRAGVGRLGPEYREHRVPRAVLFEFRSESLQRVTLCDERLGALTKRLREISEESVRERDVRERRREERTRERTREREEPSRS</sequence>
<dbReference type="RefSeq" id="WP_092889095.1">
    <property type="nucleotide sequence ID" value="NZ_FOOQ01000001.1"/>
</dbReference>
<protein>
    <submittedName>
        <fullName evidence="2">Uncharacterized protein</fullName>
    </submittedName>
</protein>
<dbReference type="Proteomes" id="UP000198876">
    <property type="component" value="Unassembled WGS sequence"/>
</dbReference>
<dbReference type="Pfam" id="PF20575">
    <property type="entry name" value="HTH_63"/>
    <property type="match status" value="1"/>
</dbReference>